<proteinExistence type="predicted"/>
<dbReference type="Proteomes" id="UP000800096">
    <property type="component" value="Unassembled WGS sequence"/>
</dbReference>
<organism evidence="1 2">
    <name type="scientific">Ampelomyces quisqualis</name>
    <name type="common">Powdery mildew agent</name>
    <dbReference type="NCBI Taxonomy" id="50730"/>
    <lineage>
        <taxon>Eukaryota</taxon>
        <taxon>Fungi</taxon>
        <taxon>Dikarya</taxon>
        <taxon>Ascomycota</taxon>
        <taxon>Pezizomycotina</taxon>
        <taxon>Dothideomycetes</taxon>
        <taxon>Pleosporomycetidae</taxon>
        <taxon>Pleosporales</taxon>
        <taxon>Pleosporineae</taxon>
        <taxon>Phaeosphaeriaceae</taxon>
        <taxon>Ampelomyces</taxon>
    </lineage>
</organism>
<evidence type="ECO:0000313" key="1">
    <source>
        <dbReference type="EMBL" id="KAF1913398.1"/>
    </source>
</evidence>
<dbReference type="AlphaFoldDB" id="A0A6A5QEX0"/>
<evidence type="ECO:0000313" key="2">
    <source>
        <dbReference type="Proteomes" id="UP000800096"/>
    </source>
</evidence>
<accession>A0A6A5QEX0</accession>
<reference evidence="1" key="1">
    <citation type="journal article" date="2020" name="Stud. Mycol.">
        <title>101 Dothideomycetes genomes: a test case for predicting lifestyles and emergence of pathogens.</title>
        <authorList>
            <person name="Haridas S."/>
            <person name="Albert R."/>
            <person name="Binder M."/>
            <person name="Bloem J."/>
            <person name="Labutti K."/>
            <person name="Salamov A."/>
            <person name="Andreopoulos B."/>
            <person name="Baker S."/>
            <person name="Barry K."/>
            <person name="Bills G."/>
            <person name="Bluhm B."/>
            <person name="Cannon C."/>
            <person name="Castanera R."/>
            <person name="Culley D."/>
            <person name="Daum C."/>
            <person name="Ezra D."/>
            <person name="Gonzalez J."/>
            <person name="Henrissat B."/>
            <person name="Kuo A."/>
            <person name="Liang C."/>
            <person name="Lipzen A."/>
            <person name="Lutzoni F."/>
            <person name="Magnuson J."/>
            <person name="Mondo S."/>
            <person name="Nolan M."/>
            <person name="Ohm R."/>
            <person name="Pangilinan J."/>
            <person name="Park H.-J."/>
            <person name="Ramirez L."/>
            <person name="Alfaro M."/>
            <person name="Sun H."/>
            <person name="Tritt A."/>
            <person name="Yoshinaga Y."/>
            <person name="Zwiers L.-H."/>
            <person name="Turgeon B."/>
            <person name="Goodwin S."/>
            <person name="Spatafora J."/>
            <person name="Crous P."/>
            <person name="Grigoriev I."/>
        </authorList>
    </citation>
    <scope>NUCLEOTIDE SEQUENCE</scope>
    <source>
        <strain evidence="1">HMLAC05119</strain>
    </source>
</reference>
<protein>
    <submittedName>
        <fullName evidence="1">Uncharacterized protein</fullName>
    </submittedName>
</protein>
<dbReference type="OrthoDB" id="3769209at2759"/>
<sequence length="308" mass="35170">MEKNERDIMRIAGLYHGIVLEQLEALAWDRLMFYEDLKDGGLRLVIKAINIPVAEQPLFFEDTPMRVRLAALSFDHCVKVIATASGILALLTKEVHIGDPLPARRLEVWRQDEDETCRVTGAQSHTILKITSTLSSNGHTGAHSPLELIADPTHQQYWFESGIETYSLYKQHKSRSNGQDVTEEKFGTLYKDFRGHFRIMMKRVETTFGLILGQALLRTTNNAVYAEMKEIGGRDALLELDDKLFSVAQEGILKALRKALQELRVAMERVHFWVEYEHEHEEYLSLLEQATGEGHRACDMALENLLYA</sequence>
<keyword evidence="2" id="KW-1185">Reference proteome</keyword>
<gene>
    <name evidence="1" type="ORF">BDU57DRAFT_532427</name>
</gene>
<name>A0A6A5QEX0_AMPQU</name>
<dbReference type="EMBL" id="ML979139">
    <property type="protein sequence ID" value="KAF1913398.1"/>
    <property type="molecule type" value="Genomic_DNA"/>
</dbReference>